<dbReference type="CDD" id="cd14789">
    <property type="entry name" value="Tiki"/>
    <property type="match status" value="1"/>
</dbReference>
<feature type="signal peptide" evidence="1">
    <location>
        <begin position="1"/>
        <end position="24"/>
    </location>
</feature>
<evidence type="ECO:0000313" key="2">
    <source>
        <dbReference type="EMBL" id="MDV3455562.1"/>
    </source>
</evidence>
<dbReference type="InterPro" id="IPR002816">
    <property type="entry name" value="TraB/PrgY/GumN_fam"/>
</dbReference>
<dbReference type="PANTHER" id="PTHR40590">
    <property type="entry name" value="CYTOPLASMIC PROTEIN-RELATED"/>
    <property type="match status" value="1"/>
</dbReference>
<evidence type="ECO:0000256" key="1">
    <source>
        <dbReference type="SAM" id="SignalP"/>
    </source>
</evidence>
<gene>
    <name evidence="2" type="ORF">RZN05_01090</name>
</gene>
<comment type="caution">
    <text evidence="2">The sequence shown here is derived from an EMBL/GenBank/DDBJ whole genome shotgun (WGS) entry which is preliminary data.</text>
</comment>
<accession>A0ABU3Y3A3</accession>
<evidence type="ECO:0000313" key="3">
    <source>
        <dbReference type="Proteomes" id="UP001273531"/>
    </source>
</evidence>
<dbReference type="RefSeq" id="WP_317224782.1">
    <property type="nucleotide sequence ID" value="NZ_JAWJEJ010000001.1"/>
</dbReference>
<keyword evidence="1" id="KW-0732">Signal</keyword>
<reference evidence="2 3" key="1">
    <citation type="submission" date="2023-10" db="EMBL/GenBank/DDBJ databases">
        <title>Sphingomonas sp. HF-S4 16S ribosomal RNA gene Genome sequencing and assembly.</title>
        <authorList>
            <person name="Lee H."/>
        </authorList>
    </citation>
    <scope>NUCLEOTIDE SEQUENCE [LARGE SCALE GENOMIC DNA]</scope>
    <source>
        <strain evidence="2 3">HF-S4</strain>
    </source>
</reference>
<dbReference type="InterPro" id="IPR047111">
    <property type="entry name" value="YbaP-like"/>
</dbReference>
<organism evidence="2 3">
    <name type="scientific">Sphingomonas agrestis</name>
    <dbReference type="NCBI Taxonomy" id="3080540"/>
    <lineage>
        <taxon>Bacteria</taxon>
        <taxon>Pseudomonadati</taxon>
        <taxon>Pseudomonadota</taxon>
        <taxon>Alphaproteobacteria</taxon>
        <taxon>Sphingomonadales</taxon>
        <taxon>Sphingomonadaceae</taxon>
        <taxon>Sphingomonas</taxon>
    </lineage>
</organism>
<feature type="chain" id="PRO_5046236296" evidence="1">
    <location>
        <begin position="25"/>
        <end position="291"/>
    </location>
</feature>
<dbReference type="Proteomes" id="UP001273531">
    <property type="component" value="Unassembled WGS sequence"/>
</dbReference>
<protein>
    <submittedName>
        <fullName evidence="2">TraB/GumN family protein</fullName>
    </submittedName>
</protein>
<dbReference type="Pfam" id="PF01963">
    <property type="entry name" value="TraB_PrgY_gumN"/>
    <property type="match status" value="1"/>
</dbReference>
<dbReference type="PANTHER" id="PTHR40590:SF1">
    <property type="entry name" value="CYTOPLASMIC PROTEIN"/>
    <property type="match status" value="1"/>
</dbReference>
<keyword evidence="3" id="KW-1185">Reference proteome</keyword>
<sequence>MRKMMIGLALLALCGCKAATPANDADPALWVLKDDDTTIYLFGTVHLLKPGLRWFDDGVKKAFDASDELVLELVMPPEAEMQALVTELGMSTSGPSLPEQLGPAEAAKFRAVLPELGIAPEALDRAEPWLAATLLSAAPLRRLGYDEKDGAEAVLTAAAQKAGKKLVGLETAREQLGYFDRLPFDAQRALLVDTLADLPKAGETIDAMVALWGKGDADGLARLMNEDLARAPELADALLAQRNKKWADWLKARMDAPGSVFVAVGAGHLAGNGAVQAELAKRGVKVERVKY</sequence>
<dbReference type="EMBL" id="JAWJEJ010000001">
    <property type="protein sequence ID" value="MDV3455562.1"/>
    <property type="molecule type" value="Genomic_DNA"/>
</dbReference>
<dbReference type="PROSITE" id="PS51257">
    <property type="entry name" value="PROKAR_LIPOPROTEIN"/>
    <property type="match status" value="1"/>
</dbReference>
<proteinExistence type="predicted"/>
<name>A0ABU3Y3A3_9SPHN</name>